<dbReference type="AlphaFoldDB" id="A0A1M5UDX7"/>
<gene>
    <name evidence="1" type="ORF">SAMN05444148_2452</name>
</gene>
<dbReference type="OrthoDB" id="1097715at2"/>
<dbReference type="Proteomes" id="UP000184522">
    <property type="component" value="Unassembled WGS sequence"/>
</dbReference>
<evidence type="ECO:0000313" key="1">
    <source>
        <dbReference type="EMBL" id="SHH61265.1"/>
    </source>
</evidence>
<name>A0A1M5UDX7_9FLAO</name>
<reference evidence="2" key="1">
    <citation type="submission" date="2016-11" db="EMBL/GenBank/DDBJ databases">
        <authorList>
            <person name="Varghese N."/>
            <person name="Submissions S."/>
        </authorList>
    </citation>
    <scope>NUCLEOTIDE SEQUENCE [LARGE SCALE GENOMIC DNA]</scope>
    <source>
        <strain evidence="2">DSM 25330</strain>
    </source>
</reference>
<dbReference type="Gene3D" id="2.40.128.410">
    <property type="match status" value="2"/>
</dbReference>
<organism evidence="1 2">
    <name type="scientific">Winogradskyella jejuensis</name>
    <dbReference type="NCBI Taxonomy" id="1089305"/>
    <lineage>
        <taxon>Bacteria</taxon>
        <taxon>Pseudomonadati</taxon>
        <taxon>Bacteroidota</taxon>
        <taxon>Flavobacteriia</taxon>
        <taxon>Flavobacteriales</taxon>
        <taxon>Flavobacteriaceae</taxon>
        <taxon>Winogradskyella</taxon>
    </lineage>
</organism>
<evidence type="ECO:0008006" key="3">
    <source>
        <dbReference type="Google" id="ProtNLM"/>
    </source>
</evidence>
<sequence>MKKLALFFTLAFFTFNSFSQSRQERKAEKKAKLESQFKDTKALLDSKNLMFEARWANPLGNDVATIGMSLPGGAGVFQGNRVDVSTNTNFVKLSDINADLFLPYFGRVFFPKRVGNESGIRYKGEIKNYSLKVNEKKKTFVLKFEAKTEDDFLQFNFRINASGYTTVTVTSTNRQIISYDGTITELEEEDSN</sequence>
<dbReference type="InterPro" id="IPR025347">
    <property type="entry name" value="DUF4251"/>
</dbReference>
<protein>
    <recommendedName>
        <fullName evidence="3">DUF4251 domain-containing protein</fullName>
    </recommendedName>
</protein>
<keyword evidence="2" id="KW-1185">Reference proteome</keyword>
<proteinExistence type="predicted"/>
<evidence type="ECO:0000313" key="2">
    <source>
        <dbReference type="Proteomes" id="UP000184522"/>
    </source>
</evidence>
<dbReference type="STRING" id="1089305.SAMN05444148_2452"/>
<accession>A0A1M5UDX7</accession>
<dbReference type="EMBL" id="FQWS01000002">
    <property type="protein sequence ID" value="SHH61265.1"/>
    <property type="molecule type" value="Genomic_DNA"/>
</dbReference>
<dbReference type="Pfam" id="PF14059">
    <property type="entry name" value="DUF4251"/>
    <property type="match status" value="1"/>
</dbReference>
<dbReference type="RefSeq" id="WP_143185605.1">
    <property type="nucleotide sequence ID" value="NZ_FQWS01000002.1"/>
</dbReference>